<dbReference type="EMBL" id="CP040819">
    <property type="protein sequence ID" value="QDL93997.1"/>
    <property type="molecule type" value="Genomic_DNA"/>
</dbReference>
<dbReference type="AlphaFoldDB" id="A0A5B8FJ38"/>
<sequence length="352" mass="37966">MTPSRPFTAPFARRLAATALAVAALIGPGLPDAAQAAEKLRMATIAPGSSAYLTMSTMATIVNRQQDAYEITVDATGAATKHMVDLAQGKLDFVMSSPTVYDAMKTGTFMYQKLSSAPKLAENVRLVFWFPYGTYHFVTYADDGMSSLEDIRGKKVFLGPPGGGAWNTARQWIEAQTGMKPGEDYENFKGSWSSAFQAFQDRQLDVYAVGGIPPFPQLEQLAATSRLRLLGPDKAQVEAQSDAQLAPSRIPGRSLEMIPAGTYGPNVVNTGDVYSLGSVVGVATRADLDEETVYAITKAFWEGAEKMRDSAPWLKRITLDYAVSPGGMALHPGARRYYEEIGVKIPAASLAN</sequence>
<feature type="chain" id="PRO_5023013184" evidence="1">
    <location>
        <begin position="37"/>
        <end position="352"/>
    </location>
</feature>
<dbReference type="NCBIfam" id="TIGR02122">
    <property type="entry name" value="TRAP_TAXI"/>
    <property type="match status" value="1"/>
</dbReference>
<gene>
    <name evidence="2" type="ORF">FDP22_19175</name>
</gene>
<dbReference type="RefSeq" id="WP_138573591.1">
    <property type="nucleotide sequence ID" value="NZ_CP040819.1"/>
</dbReference>
<keyword evidence="3" id="KW-1185">Reference proteome</keyword>
<evidence type="ECO:0000313" key="2">
    <source>
        <dbReference type="EMBL" id="QDL93997.1"/>
    </source>
</evidence>
<protein>
    <submittedName>
        <fullName evidence="2">TAXI family TRAP transporter solute-binding subunit</fullName>
    </submittedName>
</protein>
<evidence type="ECO:0000313" key="3">
    <source>
        <dbReference type="Proteomes" id="UP000305888"/>
    </source>
</evidence>
<accession>A0A5B8FJ38</accession>
<geneLocation type="plasmid" evidence="3">
    <name>pd4m1a</name>
</geneLocation>
<dbReference type="Gene3D" id="3.40.190.10">
    <property type="entry name" value="Periplasmic binding protein-like II"/>
    <property type="match status" value="2"/>
</dbReference>
<dbReference type="Pfam" id="PF16868">
    <property type="entry name" value="NMT1_3"/>
    <property type="match status" value="1"/>
</dbReference>
<keyword evidence="2" id="KW-0614">Plasmid</keyword>
<feature type="signal peptide" evidence="1">
    <location>
        <begin position="1"/>
        <end position="36"/>
    </location>
</feature>
<dbReference type="SUPFAM" id="SSF53850">
    <property type="entry name" value="Periplasmic binding protein-like II"/>
    <property type="match status" value="1"/>
</dbReference>
<dbReference type="Proteomes" id="UP000305888">
    <property type="component" value="Plasmid pD4M1A"/>
</dbReference>
<dbReference type="OrthoDB" id="8111384at2"/>
<keyword evidence="1" id="KW-0732">Signal</keyword>
<proteinExistence type="predicted"/>
<dbReference type="InterPro" id="IPR011852">
    <property type="entry name" value="TRAP_TAXI"/>
</dbReference>
<reference evidence="2 3" key="1">
    <citation type="submission" date="2019-06" db="EMBL/GenBank/DDBJ databases">
        <title>Genome sequence of Rhodobacteraceae bacterium D4M1.</title>
        <authorList>
            <person name="Cao J."/>
        </authorList>
    </citation>
    <scope>NUCLEOTIDE SEQUENCE [LARGE SCALE GENOMIC DNA]</scope>
    <source>
        <strain evidence="2 3">D4M1</strain>
        <plasmid evidence="3">pd4m1a</plasmid>
    </source>
</reference>
<organism evidence="2 3">
    <name type="scientific">Paroceanicella profunda</name>
    <dbReference type="NCBI Taxonomy" id="2579971"/>
    <lineage>
        <taxon>Bacteria</taxon>
        <taxon>Pseudomonadati</taxon>
        <taxon>Pseudomonadota</taxon>
        <taxon>Alphaproteobacteria</taxon>
        <taxon>Rhodobacterales</taxon>
        <taxon>Paracoccaceae</taxon>
        <taxon>Paroceanicella</taxon>
    </lineage>
</organism>
<dbReference type="PANTHER" id="PTHR42941:SF1">
    <property type="entry name" value="SLL1037 PROTEIN"/>
    <property type="match status" value="1"/>
</dbReference>
<evidence type="ECO:0000256" key="1">
    <source>
        <dbReference type="SAM" id="SignalP"/>
    </source>
</evidence>
<dbReference type="KEGG" id="ppru:FDP22_19175"/>
<name>A0A5B8FJ38_9RHOB</name>
<dbReference type="PANTHER" id="PTHR42941">
    <property type="entry name" value="SLL1037 PROTEIN"/>
    <property type="match status" value="1"/>
</dbReference>